<evidence type="ECO:0000313" key="3">
    <source>
        <dbReference type="Proteomes" id="UP001597203"/>
    </source>
</evidence>
<dbReference type="EMBL" id="JBHTLS010000130">
    <property type="protein sequence ID" value="MFD1106065.1"/>
    <property type="molecule type" value="Genomic_DNA"/>
</dbReference>
<evidence type="ECO:0000259" key="1">
    <source>
        <dbReference type="Pfam" id="PF02581"/>
    </source>
</evidence>
<proteinExistence type="predicted"/>
<dbReference type="Gene3D" id="3.20.20.70">
    <property type="entry name" value="Aldolase class I"/>
    <property type="match status" value="1"/>
</dbReference>
<keyword evidence="3" id="KW-1185">Reference proteome</keyword>
<feature type="domain" description="Thiamine phosphate synthase/TenI" evidence="1">
    <location>
        <begin position="16"/>
        <end position="179"/>
    </location>
</feature>
<dbReference type="InterPro" id="IPR013785">
    <property type="entry name" value="Aldolase_TIM"/>
</dbReference>
<dbReference type="InterPro" id="IPR036206">
    <property type="entry name" value="ThiamineP_synth_sf"/>
</dbReference>
<comment type="caution">
    <text evidence="2">The sequence shown here is derived from an EMBL/GenBank/DDBJ whole genome shotgun (WGS) entry which is preliminary data.</text>
</comment>
<dbReference type="RefSeq" id="WP_380912399.1">
    <property type="nucleotide sequence ID" value="NZ_JBHTLS010000130.1"/>
</dbReference>
<sequence length="183" mass="19960">MSARHRKKPPTLWLMTDERVSDVALLAAAERLPKGAAGIVFRHYATPAEQRRALFEALGRIATRRRLLLLLGGTAQHAAAWRADGVHGRDRRRASRPLLRSAPVHDVREAVAARGVDLCFLSPLFSTRSHPGGRALGRVRFAMLAGRMDEPVMALGGVKATHRHMLRGIGADGWAAIDGLVAF</sequence>
<gene>
    <name evidence="2" type="ORF">ACFQ24_14455</name>
</gene>
<dbReference type="SUPFAM" id="SSF51391">
    <property type="entry name" value="Thiamin phosphate synthase"/>
    <property type="match status" value="1"/>
</dbReference>
<evidence type="ECO:0000313" key="2">
    <source>
        <dbReference type="EMBL" id="MFD1106065.1"/>
    </source>
</evidence>
<reference evidence="3" key="1">
    <citation type="journal article" date="2019" name="Int. J. Syst. Evol. Microbiol.">
        <title>The Global Catalogue of Microorganisms (GCM) 10K type strain sequencing project: providing services to taxonomists for standard genome sequencing and annotation.</title>
        <authorList>
            <consortium name="The Broad Institute Genomics Platform"/>
            <consortium name="The Broad Institute Genome Sequencing Center for Infectious Disease"/>
            <person name="Wu L."/>
            <person name="Ma J."/>
        </authorList>
    </citation>
    <scope>NUCLEOTIDE SEQUENCE [LARGE SCALE GENOMIC DNA]</scope>
    <source>
        <strain evidence="3">CCUG 54329</strain>
    </source>
</reference>
<name>A0ABW3P338_9SPHN</name>
<dbReference type="InterPro" id="IPR022998">
    <property type="entry name" value="ThiamineP_synth_TenI"/>
</dbReference>
<dbReference type="Pfam" id="PF02581">
    <property type="entry name" value="TMP-TENI"/>
    <property type="match status" value="1"/>
</dbReference>
<dbReference type="Proteomes" id="UP001597203">
    <property type="component" value="Unassembled WGS sequence"/>
</dbReference>
<organism evidence="2 3">
    <name type="scientific">Sphingobium olei</name>
    <dbReference type="NCBI Taxonomy" id="420955"/>
    <lineage>
        <taxon>Bacteria</taxon>
        <taxon>Pseudomonadati</taxon>
        <taxon>Pseudomonadota</taxon>
        <taxon>Alphaproteobacteria</taxon>
        <taxon>Sphingomonadales</taxon>
        <taxon>Sphingomonadaceae</taxon>
        <taxon>Sphingobium</taxon>
    </lineage>
</organism>
<dbReference type="CDD" id="cd00564">
    <property type="entry name" value="TMP_TenI"/>
    <property type="match status" value="1"/>
</dbReference>
<protein>
    <submittedName>
        <fullName evidence="2">Thiamine phosphate synthase</fullName>
    </submittedName>
</protein>
<accession>A0ABW3P338</accession>